<feature type="domain" description="RelA/SpoT" evidence="3">
    <location>
        <begin position="378"/>
        <end position="503"/>
    </location>
</feature>
<sequence length="948" mass="104877">MPHPTRPPRRCRRVSLLLTVGGAAGWSAVPSPRDLSRPAYASTSLLRARLPTSRRSPVMRSKGDAPLEQRFFWGTDVDVGPQLSTGVSGLGVLSASYGWCLLDSELKEMQRYQDALTTVTSSFLAPEEIKRVCLAVEVAYQSRAWATEERSAARLQHAVSCALVLAELQMEAEAIIAALLVGVCEETGLNAERIEKLLGSAVARAVQDVTNVWRLSSLLANSPSGDAVQLEDRCKILLAGCDDWRGVVVSLASRLVAIRELEDPFSFAQVRRAGAAEEQTVEERTEEQEQFARELAMQTLQVFVPLAHRLGMWYFKTELEQRCFALTLPRQYQQLSLQLDEVQRVHGQTLHQSAQMLRKALRQDTVISRHVEWVRVQARTKAAYSAYIKMQRKGQTLDELHDVLAIRVIFRPRVTQRLPAGLHRQRQCMLCYRVLEIAHALHAPVSGRRVKDYVTSPKPNGYQSLHSTLQLNGLHAELQIRTSEMHRFAEHGKASHWLYKSAEDQRPAEDWYELSEIRGGDDELQLYGHEELGFRSSAPPSHGEVDAPNRTTAASHDRQQGQPEPAHPALAGRLLRRMGNEPRLQDLPAQGKQRLEAIRRSIREKRVYVTTSGGEVLSLRAGADLQEAVRALEQKNTDGSTVVATALVNGRTVRRGYKICNGDVLTPLRNSVLNSEAWITQDAQPRQEDYFSGAAMPLLPMPWPWSLVGSNDENDLLSWYLEAERKHGQIAVLALANWIALACAGEISLLSEPLGSLYLPRSGMTWALQFGSIALAEAYFLQRRTTYAIRHAQDEAAATSAGEEVDEEGAHAHEALGPEPWSLPSVPLSVASDPSLGAAVPDEAPIGAIFPGTLAKNRLLLAEGAPRVGDIRRIMLWMGRIAMVVMAGLALHADSEHGILHDFLQVGIPDITVAAPMLDMDVDDVEAVPPSTAPLFTDVMLQDLPSLY</sequence>
<dbReference type="Gene3D" id="1.10.3210.10">
    <property type="entry name" value="Hypothetical protein af1432"/>
    <property type="match status" value="1"/>
</dbReference>
<dbReference type="PANTHER" id="PTHR21262">
    <property type="entry name" value="GUANOSINE-3',5'-BIS DIPHOSPHATE 3'-PYROPHOSPHOHYDROLASE"/>
    <property type="match status" value="1"/>
</dbReference>
<dbReference type="SUPFAM" id="SSF81301">
    <property type="entry name" value="Nucleotidyltransferase"/>
    <property type="match status" value="1"/>
</dbReference>
<feature type="chain" id="PRO_5044298753" description="RelA/SpoT domain-containing protein" evidence="2">
    <location>
        <begin position="26"/>
        <end position="948"/>
    </location>
</feature>
<evidence type="ECO:0000313" key="5">
    <source>
        <dbReference type="Proteomes" id="UP001515480"/>
    </source>
</evidence>
<protein>
    <recommendedName>
        <fullName evidence="3">RelA/SpoT domain-containing protein</fullName>
    </recommendedName>
</protein>
<reference evidence="4 5" key="1">
    <citation type="journal article" date="2024" name="Science">
        <title>Giant polyketide synthase enzymes in the biosynthesis of giant marine polyether toxins.</title>
        <authorList>
            <person name="Fallon T.R."/>
            <person name="Shende V.V."/>
            <person name="Wierzbicki I.H."/>
            <person name="Pendleton A.L."/>
            <person name="Watervoot N.F."/>
            <person name="Auber R.P."/>
            <person name="Gonzalez D.J."/>
            <person name="Wisecaver J.H."/>
            <person name="Moore B.S."/>
        </authorList>
    </citation>
    <scope>NUCLEOTIDE SEQUENCE [LARGE SCALE GENOMIC DNA]</scope>
    <source>
        <strain evidence="4 5">12B1</strain>
    </source>
</reference>
<dbReference type="InterPro" id="IPR043519">
    <property type="entry name" value="NT_sf"/>
</dbReference>
<dbReference type="EMBL" id="JBGBPQ010000020">
    <property type="protein sequence ID" value="KAL1504266.1"/>
    <property type="molecule type" value="Genomic_DNA"/>
</dbReference>
<feature type="region of interest" description="Disordered" evidence="1">
    <location>
        <begin position="533"/>
        <end position="566"/>
    </location>
</feature>
<evidence type="ECO:0000256" key="2">
    <source>
        <dbReference type="SAM" id="SignalP"/>
    </source>
</evidence>
<dbReference type="Pfam" id="PF04607">
    <property type="entry name" value="RelA_SpoT"/>
    <property type="match status" value="1"/>
</dbReference>
<keyword evidence="2" id="KW-0732">Signal</keyword>
<dbReference type="GO" id="GO:0015969">
    <property type="term" value="P:guanosine tetraphosphate metabolic process"/>
    <property type="evidence" value="ECO:0007669"/>
    <property type="project" value="InterPro"/>
</dbReference>
<name>A0AB34IS70_PRYPA</name>
<dbReference type="InterPro" id="IPR007685">
    <property type="entry name" value="RelA_SpoT"/>
</dbReference>
<evidence type="ECO:0000256" key="1">
    <source>
        <dbReference type="SAM" id="MobiDB-lite"/>
    </source>
</evidence>
<comment type="caution">
    <text evidence="4">The sequence shown here is derived from an EMBL/GenBank/DDBJ whole genome shotgun (WGS) entry which is preliminary data.</text>
</comment>
<dbReference type="SMART" id="SM00954">
    <property type="entry name" value="RelA_SpoT"/>
    <property type="match status" value="1"/>
</dbReference>
<evidence type="ECO:0000313" key="4">
    <source>
        <dbReference type="EMBL" id="KAL1504266.1"/>
    </source>
</evidence>
<dbReference type="Pfam" id="PF13328">
    <property type="entry name" value="HD_4"/>
    <property type="match status" value="1"/>
</dbReference>
<evidence type="ECO:0000259" key="3">
    <source>
        <dbReference type="SMART" id="SM00954"/>
    </source>
</evidence>
<dbReference type="SUPFAM" id="SSF103511">
    <property type="entry name" value="Chlorophyll a-b binding protein"/>
    <property type="match status" value="1"/>
</dbReference>
<feature type="signal peptide" evidence="2">
    <location>
        <begin position="1"/>
        <end position="25"/>
    </location>
</feature>
<gene>
    <name evidence="4" type="ORF">AB1Y20_010675</name>
</gene>
<dbReference type="SUPFAM" id="SSF109604">
    <property type="entry name" value="HD-domain/PDEase-like"/>
    <property type="match status" value="1"/>
</dbReference>
<dbReference type="PANTHER" id="PTHR21262:SF12">
    <property type="entry name" value="GTP DIPHOSPHOKINASE CRSH, CHLOROPLASTIC-RELATED"/>
    <property type="match status" value="1"/>
</dbReference>
<dbReference type="AlphaFoldDB" id="A0AB34IS70"/>
<organism evidence="4 5">
    <name type="scientific">Prymnesium parvum</name>
    <name type="common">Toxic golden alga</name>
    <dbReference type="NCBI Taxonomy" id="97485"/>
    <lineage>
        <taxon>Eukaryota</taxon>
        <taxon>Haptista</taxon>
        <taxon>Haptophyta</taxon>
        <taxon>Prymnesiophyceae</taxon>
        <taxon>Prymnesiales</taxon>
        <taxon>Prymnesiaceae</taxon>
        <taxon>Prymnesium</taxon>
    </lineage>
</organism>
<dbReference type="Proteomes" id="UP001515480">
    <property type="component" value="Unassembled WGS sequence"/>
</dbReference>
<accession>A0AB34IS70</accession>
<dbReference type="CDD" id="cd05399">
    <property type="entry name" value="NT_Rel-Spo_like"/>
    <property type="match status" value="1"/>
</dbReference>
<proteinExistence type="predicted"/>
<keyword evidence="5" id="KW-1185">Reference proteome</keyword>
<dbReference type="Gene3D" id="3.30.460.10">
    <property type="entry name" value="Beta Polymerase, domain 2"/>
    <property type="match status" value="1"/>
</dbReference>